<name>A0A645J3Z9_9ZZZZ</name>
<protein>
    <submittedName>
        <fullName evidence="1">Uncharacterized protein</fullName>
    </submittedName>
</protein>
<evidence type="ECO:0000313" key="1">
    <source>
        <dbReference type="EMBL" id="MPN57419.1"/>
    </source>
</evidence>
<gene>
    <name evidence="1" type="ORF">SDC9_205113</name>
</gene>
<reference evidence="1" key="1">
    <citation type="submission" date="2019-08" db="EMBL/GenBank/DDBJ databases">
        <authorList>
            <person name="Kucharzyk K."/>
            <person name="Murdoch R.W."/>
            <person name="Higgins S."/>
            <person name="Loffler F."/>
        </authorList>
    </citation>
    <scope>NUCLEOTIDE SEQUENCE</scope>
</reference>
<comment type="caution">
    <text evidence="1">The sequence shown here is derived from an EMBL/GenBank/DDBJ whole genome shotgun (WGS) entry which is preliminary data.</text>
</comment>
<accession>A0A645J3Z9</accession>
<sequence>MALVQILFRIQQQVHHEPDHLARGEVLPRLLVRLFRADPDQLLEHPPHLHVADFGRGKVDLVRSEFLVNVVKQVLLGHLADLHAEVEPLKNISHIGRKCIDVTVEVRRQVVRVVKQRLERHPGEVVKRHPSDLL</sequence>
<organism evidence="1">
    <name type="scientific">bioreactor metagenome</name>
    <dbReference type="NCBI Taxonomy" id="1076179"/>
    <lineage>
        <taxon>unclassified sequences</taxon>
        <taxon>metagenomes</taxon>
        <taxon>ecological metagenomes</taxon>
    </lineage>
</organism>
<dbReference type="EMBL" id="VSSQ01128918">
    <property type="protein sequence ID" value="MPN57419.1"/>
    <property type="molecule type" value="Genomic_DNA"/>
</dbReference>
<proteinExistence type="predicted"/>
<dbReference type="AlphaFoldDB" id="A0A645J3Z9"/>